<protein>
    <submittedName>
        <fullName evidence="1">Uncharacterized protein</fullName>
    </submittedName>
</protein>
<dbReference type="AlphaFoldDB" id="A0A2A5SZ46"/>
<evidence type="ECO:0000313" key="1">
    <source>
        <dbReference type="EMBL" id="PCS21175.1"/>
    </source>
</evidence>
<dbReference type="Proteomes" id="UP000219020">
    <property type="component" value="Unassembled WGS sequence"/>
</dbReference>
<name>A0A2A5SZ46_9GAMM</name>
<dbReference type="EMBL" id="NBYY01000039">
    <property type="protein sequence ID" value="PCS21175.1"/>
    <property type="molecule type" value="Genomic_DNA"/>
</dbReference>
<comment type="caution">
    <text evidence="1">The sequence shown here is derived from an EMBL/GenBank/DDBJ whole genome shotgun (WGS) entry which is preliminary data.</text>
</comment>
<evidence type="ECO:0000313" key="2">
    <source>
        <dbReference type="Proteomes" id="UP000219020"/>
    </source>
</evidence>
<organism evidence="1 2">
    <name type="scientific">Candidatus Enterovibrio escicola</name>
    <dbReference type="NCBI Taxonomy" id="1927127"/>
    <lineage>
        <taxon>Bacteria</taxon>
        <taxon>Pseudomonadati</taxon>
        <taxon>Pseudomonadota</taxon>
        <taxon>Gammaproteobacteria</taxon>
        <taxon>Vibrionales</taxon>
        <taxon>Vibrionaceae</taxon>
        <taxon>Enterovibrio</taxon>
    </lineage>
</organism>
<proteinExistence type="predicted"/>
<accession>A0A2A5SZ46</accession>
<sequence length="37" mass="4512">MERLTKNKVEMMEFYDFPPNTGYIFERQTPLNQCVQL</sequence>
<gene>
    <name evidence="1" type="ORF">BTN49_3325</name>
</gene>
<reference evidence="2" key="1">
    <citation type="submission" date="2017-04" db="EMBL/GenBank/DDBJ databases">
        <title>Genome evolution of the luminous symbionts of deep sea anglerfish.</title>
        <authorList>
            <person name="Hendry T.A."/>
        </authorList>
    </citation>
    <scope>NUCLEOTIDE SEQUENCE [LARGE SCALE GENOMIC DNA]</scope>
</reference>
<keyword evidence="2" id="KW-1185">Reference proteome</keyword>